<dbReference type="InterPro" id="IPR013655">
    <property type="entry name" value="PAS_fold_3"/>
</dbReference>
<sequence length="741" mass="84207">MRGTIMVEPRTDFHNSSPGNEAFMSSASTGQMEKLYQNAFEYAAVGMALIDLEGAWIKVNSALCRIVGYTECELVNTPLNKLIHRQDLLYLRRTQSKLISSRCDMYNKEIRCYHKQGHIVWTLISVSIVRDDQGAPPIIVAQIQDISERKQLEQKFSSLIEYNPAGIISLDMNGKINGLNEAMEQIIGYKSTELMQRPLKTIIAGEPEHLHIFQHATDDKEQYNHDITVVHKEGHLIQLGAKDVPIIVDGIIVGFYIIARDITEQKKTQEKLGIIQQDLRDVVSKQQGMTYKFKKVGDQFIHTLCDGELVYRLGYNPEQIVGKHLKEITKDLEIMEAIEACYEKAWQGDETVTYEGQKGDITYLIYMKPVKRNGEVVEVISSCVDISERKRTEEALRATKEMLESFINNIPDAIDVVDMDGHLLRVNRAFEKIYGYSEQEVMVNPLLTTPEDKMDEREFLLRRLRAGIIIENYETTRIKKDGSILYISMTLSPIKDAVGDIIAFAAITKDITERKKTEELLRKSDRLSVVGQLAAGLAHEIRNPLTSLKGFLQLMQAGVPSQERYYEIMISELDRINFIVSEFLIIAKPQVTHYEEKSLHKILDTVIQLIEPEANMKNVQMKVCMSLEPIVVSCSEIQMKQVFINLLKNAIEAMPHGGFVQIEVLKGPTDVTIRIVDTGTGIPEERLTHLGEPFYTTKEKGTGLGLMMCYKIIESHQGKIEIRSRLHEGTTVDIILPFIVK</sequence>
<dbReference type="InterPro" id="IPR036097">
    <property type="entry name" value="HisK_dim/P_sf"/>
</dbReference>
<dbReference type="InterPro" id="IPR004358">
    <property type="entry name" value="Sig_transdc_His_kin-like_C"/>
</dbReference>
<dbReference type="InterPro" id="IPR000700">
    <property type="entry name" value="PAS-assoc_C"/>
</dbReference>
<feature type="domain" description="PAS" evidence="11">
    <location>
        <begin position="32"/>
        <end position="102"/>
    </location>
</feature>
<evidence type="ECO:0000259" key="10">
    <source>
        <dbReference type="PROSITE" id="PS50109"/>
    </source>
</evidence>
<dbReference type="PANTHER" id="PTHR43065:SF34">
    <property type="entry name" value="SPORULATION KINASE A"/>
    <property type="match status" value="1"/>
</dbReference>
<dbReference type="InterPro" id="IPR003661">
    <property type="entry name" value="HisK_dim/P_dom"/>
</dbReference>
<evidence type="ECO:0000256" key="9">
    <source>
        <dbReference type="ARBA" id="ARBA00023012"/>
    </source>
</evidence>
<dbReference type="GO" id="GO:0030435">
    <property type="term" value="P:sporulation resulting in formation of a cellular spore"/>
    <property type="evidence" value="ECO:0007669"/>
    <property type="project" value="UniProtKB-KW"/>
</dbReference>
<dbReference type="InterPro" id="IPR036890">
    <property type="entry name" value="HATPase_C_sf"/>
</dbReference>
<reference evidence="13 14" key="1">
    <citation type="submission" date="2017-07" db="EMBL/GenBank/DDBJ databases">
        <title>Genome sequencing and assembly of Paenibacillus rigui.</title>
        <authorList>
            <person name="Mayilraj S."/>
        </authorList>
    </citation>
    <scope>NUCLEOTIDE SEQUENCE [LARGE SCALE GENOMIC DNA]</scope>
    <source>
        <strain evidence="13 14">JCM 16352</strain>
    </source>
</reference>
<dbReference type="CDD" id="cd00130">
    <property type="entry name" value="PAS"/>
    <property type="match status" value="3"/>
</dbReference>
<dbReference type="EMBL" id="NMQW01000020">
    <property type="protein sequence ID" value="OXM85542.1"/>
    <property type="molecule type" value="Genomic_DNA"/>
</dbReference>
<dbReference type="PRINTS" id="PR00344">
    <property type="entry name" value="BCTRLSENSOR"/>
</dbReference>
<dbReference type="FunFam" id="1.10.287.130:FF:000040">
    <property type="entry name" value="PAS domain-containing sensor histidine kinase"/>
    <property type="match status" value="1"/>
</dbReference>
<keyword evidence="3" id="KW-0597">Phosphoprotein</keyword>
<accession>A0A229UQ42</accession>
<dbReference type="SMART" id="SM00388">
    <property type="entry name" value="HisKA"/>
    <property type="match status" value="1"/>
</dbReference>
<dbReference type="SMART" id="SM00091">
    <property type="entry name" value="PAS"/>
    <property type="match status" value="3"/>
</dbReference>
<dbReference type="SUPFAM" id="SSF55874">
    <property type="entry name" value="ATPase domain of HSP90 chaperone/DNA topoisomerase II/histidine kinase"/>
    <property type="match status" value="1"/>
</dbReference>
<evidence type="ECO:0000256" key="3">
    <source>
        <dbReference type="ARBA" id="ARBA00022553"/>
    </source>
</evidence>
<dbReference type="CDD" id="cd00082">
    <property type="entry name" value="HisKA"/>
    <property type="match status" value="1"/>
</dbReference>
<dbReference type="AlphaFoldDB" id="A0A229UQ42"/>
<keyword evidence="5" id="KW-0547">Nucleotide-binding</keyword>
<comment type="caution">
    <text evidence="13">The sequence shown here is derived from an EMBL/GenBank/DDBJ whole genome shotgun (WGS) entry which is preliminary data.</text>
</comment>
<feature type="domain" description="PAC" evidence="12">
    <location>
        <begin position="106"/>
        <end position="158"/>
    </location>
</feature>
<dbReference type="Pfam" id="PF02518">
    <property type="entry name" value="HATPase_c"/>
    <property type="match status" value="1"/>
</dbReference>
<dbReference type="InterPro" id="IPR005467">
    <property type="entry name" value="His_kinase_dom"/>
</dbReference>
<evidence type="ECO:0000256" key="6">
    <source>
        <dbReference type="ARBA" id="ARBA00022777"/>
    </source>
</evidence>
<evidence type="ECO:0000256" key="7">
    <source>
        <dbReference type="ARBA" id="ARBA00022840"/>
    </source>
</evidence>
<evidence type="ECO:0000313" key="13">
    <source>
        <dbReference type="EMBL" id="OXM85542.1"/>
    </source>
</evidence>
<dbReference type="EC" id="2.7.13.3" evidence="2"/>
<feature type="domain" description="PAC" evidence="12">
    <location>
        <begin position="347"/>
        <end position="398"/>
    </location>
</feature>
<keyword evidence="6 13" id="KW-0418">Kinase</keyword>
<dbReference type="PANTHER" id="PTHR43065">
    <property type="entry name" value="SENSOR HISTIDINE KINASE"/>
    <property type="match status" value="1"/>
</dbReference>
<dbReference type="PROSITE" id="PS50113">
    <property type="entry name" value="PAC"/>
    <property type="match status" value="3"/>
</dbReference>
<evidence type="ECO:0000256" key="1">
    <source>
        <dbReference type="ARBA" id="ARBA00000085"/>
    </source>
</evidence>
<dbReference type="NCBIfam" id="TIGR00229">
    <property type="entry name" value="sensory_box"/>
    <property type="match status" value="4"/>
</dbReference>
<dbReference type="SMART" id="SM00387">
    <property type="entry name" value="HATPase_c"/>
    <property type="match status" value="1"/>
</dbReference>
<dbReference type="InterPro" id="IPR000014">
    <property type="entry name" value="PAS"/>
</dbReference>
<evidence type="ECO:0000256" key="2">
    <source>
        <dbReference type="ARBA" id="ARBA00012438"/>
    </source>
</evidence>
<dbReference type="PROSITE" id="PS50112">
    <property type="entry name" value="PAS"/>
    <property type="match status" value="3"/>
</dbReference>
<dbReference type="Pfam" id="PF00512">
    <property type="entry name" value="HisKA"/>
    <property type="match status" value="1"/>
</dbReference>
<dbReference type="CDD" id="cd00075">
    <property type="entry name" value="HATPase"/>
    <property type="match status" value="1"/>
</dbReference>
<dbReference type="Gene3D" id="3.30.565.10">
    <property type="entry name" value="Histidine kinase-like ATPase, C-terminal domain"/>
    <property type="match status" value="1"/>
</dbReference>
<feature type="domain" description="PAS" evidence="11">
    <location>
        <begin position="399"/>
        <end position="442"/>
    </location>
</feature>
<evidence type="ECO:0000256" key="4">
    <source>
        <dbReference type="ARBA" id="ARBA00022679"/>
    </source>
</evidence>
<feature type="domain" description="Histidine kinase" evidence="10">
    <location>
        <begin position="536"/>
        <end position="740"/>
    </location>
</feature>
<keyword evidence="4" id="KW-0808">Transferase</keyword>
<dbReference type="GO" id="GO:0000155">
    <property type="term" value="F:phosphorelay sensor kinase activity"/>
    <property type="evidence" value="ECO:0007669"/>
    <property type="project" value="InterPro"/>
</dbReference>
<dbReference type="PROSITE" id="PS50109">
    <property type="entry name" value="HIS_KIN"/>
    <property type="match status" value="1"/>
</dbReference>
<dbReference type="InterPro" id="IPR035965">
    <property type="entry name" value="PAS-like_dom_sf"/>
</dbReference>
<dbReference type="InterPro" id="IPR003594">
    <property type="entry name" value="HATPase_dom"/>
</dbReference>
<dbReference type="SUPFAM" id="SSF55785">
    <property type="entry name" value="PYP-like sensor domain (PAS domain)"/>
    <property type="match status" value="4"/>
</dbReference>
<evidence type="ECO:0000256" key="5">
    <source>
        <dbReference type="ARBA" id="ARBA00022741"/>
    </source>
</evidence>
<keyword evidence="8" id="KW-0749">Sporulation</keyword>
<dbReference type="Gene3D" id="3.30.450.20">
    <property type="entry name" value="PAS domain"/>
    <property type="match status" value="4"/>
</dbReference>
<dbReference type="Pfam" id="PF13426">
    <property type="entry name" value="PAS_9"/>
    <property type="match status" value="3"/>
</dbReference>
<evidence type="ECO:0000256" key="8">
    <source>
        <dbReference type="ARBA" id="ARBA00022969"/>
    </source>
</evidence>
<feature type="domain" description="PAS" evidence="11">
    <location>
        <begin position="152"/>
        <end position="197"/>
    </location>
</feature>
<protein>
    <recommendedName>
        <fullName evidence="2">histidine kinase</fullName>
        <ecNumber evidence="2">2.7.13.3</ecNumber>
    </recommendedName>
</protein>
<dbReference type="SMART" id="SM00086">
    <property type="entry name" value="PAC"/>
    <property type="match status" value="4"/>
</dbReference>
<organism evidence="13 14">
    <name type="scientific">Paenibacillus rigui</name>
    <dbReference type="NCBI Taxonomy" id="554312"/>
    <lineage>
        <taxon>Bacteria</taxon>
        <taxon>Bacillati</taxon>
        <taxon>Bacillota</taxon>
        <taxon>Bacilli</taxon>
        <taxon>Bacillales</taxon>
        <taxon>Paenibacillaceae</taxon>
        <taxon>Paenibacillus</taxon>
    </lineage>
</organism>
<gene>
    <name evidence="13" type="ORF">CF651_14205</name>
</gene>
<keyword evidence="7" id="KW-0067">ATP-binding</keyword>
<dbReference type="InterPro" id="IPR001610">
    <property type="entry name" value="PAC"/>
</dbReference>
<comment type="catalytic activity">
    <reaction evidence="1">
        <text>ATP + protein L-histidine = ADP + protein N-phospho-L-histidine.</text>
        <dbReference type="EC" id="2.7.13.3"/>
    </reaction>
</comment>
<dbReference type="SUPFAM" id="SSF47384">
    <property type="entry name" value="Homodimeric domain of signal transducing histidine kinase"/>
    <property type="match status" value="1"/>
</dbReference>
<dbReference type="GO" id="GO:0005524">
    <property type="term" value="F:ATP binding"/>
    <property type="evidence" value="ECO:0007669"/>
    <property type="project" value="UniProtKB-KW"/>
</dbReference>
<dbReference type="Proteomes" id="UP000215509">
    <property type="component" value="Unassembled WGS sequence"/>
</dbReference>
<name>A0A229UQ42_9BACL</name>
<feature type="domain" description="PAC" evidence="12">
    <location>
        <begin position="471"/>
        <end position="523"/>
    </location>
</feature>
<proteinExistence type="predicted"/>
<keyword evidence="14" id="KW-1185">Reference proteome</keyword>
<dbReference type="OrthoDB" id="9815750at2"/>
<keyword evidence="9" id="KW-0902">Two-component regulatory system</keyword>
<evidence type="ECO:0000259" key="12">
    <source>
        <dbReference type="PROSITE" id="PS50113"/>
    </source>
</evidence>
<dbReference type="Pfam" id="PF08447">
    <property type="entry name" value="PAS_3"/>
    <property type="match status" value="1"/>
</dbReference>
<evidence type="ECO:0000259" key="11">
    <source>
        <dbReference type="PROSITE" id="PS50112"/>
    </source>
</evidence>
<dbReference type="Gene3D" id="1.10.287.130">
    <property type="match status" value="1"/>
</dbReference>
<evidence type="ECO:0000313" key="14">
    <source>
        <dbReference type="Proteomes" id="UP000215509"/>
    </source>
</evidence>